<dbReference type="Proteomes" id="UP000634672">
    <property type="component" value="Unassembled WGS sequence"/>
</dbReference>
<evidence type="ECO:0000313" key="2">
    <source>
        <dbReference type="Proteomes" id="UP000634672"/>
    </source>
</evidence>
<keyword evidence="2" id="KW-1185">Reference proteome</keyword>
<reference evidence="1 2" key="1">
    <citation type="submission" date="2020-08" db="EMBL/GenBank/DDBJ databases">
        <title>Genome public.</title>
        <authorList>
            <person name="Liu C."/>
            <person name="Sun Q."/>
        </authorList>
    </citation>
    <scope>NUCLEOTIDE SEQUENCE [LARGE SCALE GENOMIC DNA]</scope>
    <source>
        <strain evidence="1 2">NSJ-66</strain>
    </source>
</reference>
<evidence type="ECO:0000313" key="1">
    <source>
        <dbReference type="EMBL" id="MBC5709168.1"/>
    </source>
</evidence>
<protein>
    <submittedName>
        <fullName evidence="1">Uncharacterized protein</fullName>
    </submittedName>
</protein>
<proteinExistence type="predicted"/>
<comment type="caution">
    <text evidence="1">The sequence shown here is derived from an EMBL/GenBank/DDBJ whole genome shotgun (WGS) entry which is preliminary data.</text>
</comment>
<accession>A0ABR7H7I9</accession>
<organism evidence="1 2">
    <name type="scientific">Hungatella hominis</name>
    <dbReference type="NCBI Taxonomy" id="2763050"/>
    <lineage>
        <taxon>Bacteria</taxon>
        <taxon>Bacillati</taxon>
        <taxon>Bacillota</taxon>
        <taxon>Clostridia</taxon>
        <taxon>Lachnospirales</taxon>
        <taxon>Lachnospiraceae</taxon>
        <taxon>Hungatella</taxon>
    </lineage>
</organism>
<sequence length="81" mass="8828">MEGKILITKQEDQVAISCTGVDMQDMALMLGVFAGTVVTEAVKRGMSVDDVKDAMLDIFLASTARLDEETAETIIKEKTIF</sequence>
<dbReference type="RefSeq" id="WP_187022247.1">
    <property type="nucleotide sequence ID" value="NZ_JACOPB010000006.1"/>
</dbReference>
<name>A0ABR7H7I9_9FIRM</name>
<gene>
    <name evidence="1" type="ORF">H8S75_14515</name>
</gene>
<dbReference type="EMBL" id="JACOPB010000006">
    <property type="protein sequence ID" value="MBC5709168.1"/>
    <property type="molecule type" value="Genomic_DNA"/>
</dbReference>